<organism evidence="1 2">
    <name type="scientific">Parabacteroides distasonis</name>
    <dbReference type="NCBI Taxonomy" id="823"/>
    <lineage>
        <taxon>Bacteria</taxon>
        <taxon>Pseudomonadati</taxon>
        <taxon>Bacteroidota</taxon>
        <taxon>Bacteroidia</taxon>
        <taxon>Bacteroidales</taxon>
        <taxon>Tannerellaceae</taxon>
        <taxon>Parabacteroides</taxon>
    </lineage>
</organism>
<evidence type="ECO:0000313" key="2">
    <source>
        <dbReference type="Proteomes" id="UP000284660"/>
    </source>
</evidence>
<dbReference type="EMBL" id="QSJN01000014">
    <property type="protein sequence ID" value="RHD71905.1"/>
    <property type="molecule type" value="Genomic_DNA"/>
</dbReference>
<dbReference type="AlphaFoldDB" id="A0A8B3B816"/>
<gene>
    <name evidence="1" type="ORF">DW782_17955</name>
</gene>
<accession>A0A8B3B816</accession>
<name>A0A8B3B816_PARDI</name>
<reference evidence="1 2" key="1">
    <citation type="submission" date="2018-08" db="EMBL/GenBank/DDBJ databases">
        <title>A genome reference for cultivated species of the human gut microbiota.</title>
        <authorList>
            <person name="Zou Y."/>
            <person name="Xue W."/>
            <person name="Luo G."/>
        </authorList>
    </citation>
    <scope>NUCLEOTIDE SEQUENCE [LARGE SCALE GENOMIC DNA]</scope>
    <source>
        <strain evidence="1 2">AM30-4</strain>
    </source>
</reference>
<protein>
    <submittedName>
        <fullName evidence="1">Mobilization protein</fullName>
    </submittedName>
</protein>
<proteinExistence type="predicted"/>
<feature type="non-terminal residue" evidence="1">
    <location>
        <position position="1"/>
    </location>
</feature>
<evidence type="ECO:0000313" key="1">
    <source>
        <dbReference type="EMBL" id="RHD71905.1"/>
    </source>
</evidence>
<comment type="caution">
    <text evidence="1">The sequence shown here is derived from an EMBL/GenBank/DDBJ whole genome shotgun (WGS) entry which is preliminary data.</text>
</comment>
<sequence length="107" mass="12654">AAWFPYFREMLRIENLCRLIGFDERQTATLVKGKPLEYAGELYSEEHGRKFTTERAGFQVLKDPTDGTKLVLSINRKPIAEWFKEQFEKLRQNIRRPIQPQRKGRGI</sequence>
<dbReference type="Proteomes" id="UP000284660">
    <property type="component" value="Unassembled WGS sequence"/>
</dbReference>